<sequence length="77" mass="8352">MAGAESGDESGELLDTRQELNLLARSDPGSVIAVGKQHLLTISSTRVGKFNDQHHNLPLIRHGITLLIGSIRVNLLR</sequence>
<proteinExistence type="predicted"/>
<comment type="caution">
    <text evidence="1">The sequence shown here is derived from an EMBL/GenBank/DDBJ whole genome shotgun (WGS) entry which is preliminary data.</text>
</comment>
<evidence type="ECO:0000313" key="1">
    <source>
        <dbReference type="EMBL" id="KAK3737813.1"/>
    </source>
</evidence>
<dbReference type="Proteomes" id="UP001283361">
    <property type="component" value="Unassembled WGS sequence"/>
</dbReference>
<keyword evidence="2" id="KW-1185">Reference proteome</keyword>
<accession>A0AAE0Y9P7</accession>
<reference evidence="1" key="1">
    <citation type="journal article" date="2023" name="G3 (Bethesda)">
        <title>A reference genome for the long-term kleptoplast-retaining sea slug Elysia crispata morphotype clarki.</title>
        <authorList>
            <person name="Eastman K.E."/>
            <person name="Pendleton A.L."/>
            <person name="Shaikh M.A."/>
            <person name="Suttiyut T."/>
            <person name="Ogas R."/>
            <person name="Tomko P."/>
            <person name="Gavelis G."/>
            <person name="Widhalm J.R."/>
            <person name="Wisecaver J.H."/>
        </authorList>
    </citation>
    <scope>NUCLEOTIDE SEQUENCE</scope>
    <source>
        <strain evidence="1">ECLA1</strain>
    </source>
</reference>
<name>A0AAE0Y9P7_9GAST</name>
<organism evidence="1 2">
    <name type="scientific">Elysia crispata</name>
    <name type="common">lettuce slug</name>
    <dbReference type="NCBI Taxonomy" id="231223"/>
    <lineage>
        <taxon>Eukaryota</taxon>
        <taxon>Metazoa</taxon>
        <taxon>Spiralia</taxon>
        <taxon>Lophotrochozoa</taxon>
        <taxon>Mollusca</taxon>
        <taxon>Gastropoda</taxon>
        <taxon>Heterobranchia</taxon>
        <taxon>Euthyneura</taxon>
        <taxon>Panpulmonata</taxon>
        <taxon>Sacoglossa</taxon>
        <taxon>Placobranchoidea</taxon>
        <taxon>Plakobranchidae</taxon>
        <taxon>Elysia</taxon>
    </lineage>
</organism>
<dbReference type="EMBL" id="JAWDGP010006613">
    <property type="protein sequence ID" value="KAK3737813.1"/>
    <property type="molecule type" value="Genomic_DNA"/>
</dbReference>
<gene>
    <name evidence="1" type="ORF">RRG08_063219</name>
</gene>
<protein>
    <submittedName>
        <fullName evidence="1">Uncharacterized protein</fullName>
    </submittedName>
</protein>
<evidence type="ECO:0000313" key="2">
    <source>
        <dbReference type="Proteomes" id="UP001283361"/>
    </source>
</evidence>
<dbReference type="AlphaFoldDB" id="A0AAE0Y9P7"/>